<evidence type="ECO:0000313" key="1">
    <source>
        <dbReference type="EMBL" id="MFF4026298.1"/>
    </source>
</evidence>
<name>A0ABW6TLU1_9NOCA</name>
<sequence>MPIAKSSLGRYVGQLRDAFGDDALVDRTNGIIQYRGDRSLSDAAVVERMHGEVKQIVDAEGAIDAVLAAAILPHLQRIQALYRGNPAMGLSTFSTDDVPPSHLSWAMELDDVVSDWVQRWSSVQLMLADCLMLTEPTKQTGLGLLKGLFHLARDPDPPEEVFPRLLQAARLSGELRQHRNAWDLAHRFYRQERIGFPEDLAEFAPLAPKMPNTPWDPHRSRPLPAPLDYVDGDPIHEIARVLGITSSLKLRGEQVEPTECIERTSHRLWFSGVLASKWVIEAGIRSAFDELLSQLDEDEDGDVRFLIIDPEGDAYQQLYQLRGGRLSKDSVPHLQHLASRHPAFKVRVVNALPAFRIVVIDNDFVTFSPYALEAERYATSKLGWEAPHIMLDPLAPYPLSDAFRLYFEERWSTAKDLSLPPPTPRRVAR</sequence>
<proteinExistence type="predicted"/>
<gene>
    <name evidence="1" type="ORF">ACFYY5_25955</name>
</gene>
<accession>A0ABW6TLU1</accession>
<dbReference type="EMBL" id="JBIATK010000010">
    <property type="protein sequence ID" value="MFF4026298.1"/>
    <property type="molecule type" value="Genomic_DNA"/>
</dbReference>
<dbReference type="RefSeq" id="WP_387131425.1">
    <property type="nucleotide sequence ID" value="NZ_JBIATK010000010.1"/>
</dbReference>
<comment type="caution">
    <text evidence="1">The sequence shown here is derived from an EMBL/GenBank/DDBJ whole genome shotgun (WGS) entry which is preliminary data.</text>
</comment>
<protein>
    <submittedName>
        <fullName evidence="1">Uncharacterized protein</fullName>
    </submittedName>
</protein>
<evidence type="ECO:0000313" key="2">
    <source>
        <dbReference type="Proteomes" id="UP001602089"/>
    </source>
</evidence>
<keyword evidence="2" id="KW-1185">Reference proteome</keyword>
<reference evidence="1 2" key="1">
    <citation type="submission" date="2024-10" db="EMBL/GenBank/DDBJ databases">
        <title>The Natural Products Discovery Center: Release of the First 8490 Sequenced Strains for Exploring Actinobacteria Biosynthetic Diversity.</title>
        <authorList>
            <person name="Kalkreuter E."/>
            <person name="Kautsar S.A."/>
            <person name="Yang D."/>
            <person name="Bader C.D."/>
            <person name="Teijaro C.N."/>
            <person name="Fluegel L."/>
            <person name="Davis C.M."/>
            <person name="Simpson J.R."/>
            <person name="Lauterbach L."/>
            <person name="Steele A.D."/>
            <person name="Gui C."/>
            <person name="Meng S."/>
            <person name="Li G."/>
            <person name="Viehrig K."/>
            <person name="Ye F."/>
            <person name="Su P."/>
            <person name="Kiefer A.F."/>
            <person name="Nichols A."/>
            <person name="Cepeda A.J."/>
            <person name="Yan W."/>
            <person name="Fan B."/>
            <person name="Jiang Y."/>
            <person name="Adhikari A."/>
            <person name="Zheng C.-J."/>
            <person name="Schuster L."/>
            <person name="Cowan T.M."/>
            <person name="Smanski M.J."/>
            <person name="Chevrette M.G."/>
            <person name="De Carvalho L.P.S."/>
            <person name="Shen B."/>
        </authorList>
    </citation>
    <scope>NUCLEOTIDE SEQUENCE [LARGE SCALE GENOMIC DNA]</scope>
    <source>
        <strain evidence="1 2">NPDC001867</strain>
    </source>
</reference>
<dbReference type="Proteomes" id="UP001602089">
    <property type="component" value="Unassembled WGS sequence"/>
</dbReference>
<organism evidence="1 2">
    <name type="scientific">Nocardia elegans</name>
    <dbReference type="NCBI Taxonomy" id="300029"/>
    <lineage>
        <taxon>Bacteria</taxon>
        <taxon>Bacillati</taxon>
        <taxon>Actinomycetota</taxon>
        <taxon>Actinomycetes</taxon>
        <taxon>Mycobacteriales</taxon>
        <taxon>Nocardiaceae</taxon>
        <taxon>Nocardia</taxon>
    </lineage>
</organism>